<name>A0A4P6PBP7_9GAMM</name>
<dbReference type="InterPro" id="IPR000182">
    <property type="entry name" value="GNAT_dom"/>
</dbReference>
<dbReference type="CDD" id="cd04301">
    <property type="entry name" value="NAT_SF"/>
    <property type="match status" value="1"/>
</dbReference>
<dbReference type="Proteomes" id="UP000290244">
    <property type="component" value="Chromosome"/>
</dbReference>
<dbReference type="AlphaFoldDB" id="A0A4P6PBP7"/>
<organism evidence="2 3">
    <name type="scientific">Litorilituus sediminis</name>
    <dbReference type="NCBI Taxonomy" id="718192"/>
    <lineage>
        <taxon>Bacteria</taxon>
        <taxon>Pseudomonadati</taxon>
        <taxon>Pseudomonadota</taxon>
        <taxon>Gammaproteobacteria</taxon>
        <taxon>Alteromonadales</taxon>
        <taxon>Colwelliaceae</taxon>
        <taxon>Litorilituus</taxon>
    </lineage>
</organism>
<dbReference type="InterPro" id="IPR016181">
    <property type="entry name" value="Acyl_CoA_acyltransferase"/>
</dbReference>
<accession>A0A4P6PBP7</accession>
<dbReference type="EMBL" id="CP034759">
    <property type="protein sequence ID" value="QBG37145.1"/>
    <property type="molecule type" value="Genomic_DNA"/>
</dbReference>
<gene>
    <name evidence="2" type="ORF">EMK97_16115</name>
</gene>
<dbReference type="Pfam" id="PF13673">
    <property type="entry name" value="Acetyltransf_10"/>
    <property type="match status" value="1"/>
</dbReference>
<dbReference type="SUPFAM" id="SSF55729">
    <property type="entry name" value="Acyl-CoA N-acyltransferases (Nat)"/>
    <property type="match status" value="1"/>
</dbReference>
<dbReference type="GO" id="GO:0016747">
    <property type="term" value="F:acyltransferase activity, transferring groups other than amino-acyl groups"/>
    <property type="evidence" value="ECO:0007669"/>
    <property type="project" value="InterPro"/>
</dbReference>
<keyword evidence="2" id="KW-0808">Transferase</keyword>
<sequence>MSSTLRFSAYRSRDKNSCLALFDENCPKYFAANEREDYENFLDTMPEGYQVCTLDEAVVGAFGILGDEADYKHINWILISPKSQGLGIGAQFMKRAIAAGKANHLKHIKIAASHLSAPFFAKFGAIKVSEQAHGWGQDMHRIDMELAISG</sequence>
<keyword evidence="3" id="KW-1185">Reference proteome</keyword>
<dbReference type="OrthoDB" id="2380306at2"/>
<reference evidence="2 3" key="1">
    <citation type="submission" date="2018-12" db="EMBL/GenBank/DDBJ databases">
        <title>Complete genome of Litorilituus sediminis.</title>
        <authorList>
            <person name="Liu A."/>
            <person name="Rong J."/>
        </authorList>
    </citation>
    <scope>NUCLEOTIDE SEQUENCE [LARGE SCALE GENOMIC DNA]</scope>
    <source>
        <strain evidence="2 3">JCM 17549</strain>
    </source>
</reference>
<dbReference type="RefSeq" id="WP_130603813.1">
    <property type="nucleotide sequence ID" value="NZ_CP034759.1"/>
</dbReference>
<dbReference type="PROSITE" id="PS51186">
    <property type="entry name" value="GNAT"/>
    <property type="match status" value="1"/>
</dbReference>
<evidence type="ECO:0000259" key="1">
    <source>
        <dbReference type="PROSITE" id="PS51186"/>
    </source>
</evidence>
<dbReference type="Gene3D" id="3.40.630.30">
    <property type="match status" value="1"/>
</dbReference>
<evidence type="ECO:0000313" key="2">
    <source>
        <dbReference type="EMBL" id="QBG37145.1"/>
    </source>
</evidence>
<protein>
    <submittedName>
        <fullName evidence="2">N-acetyltransferase</fullName>
    </submittedName>
</protein>
<feature type="domain" description="N-acetyltransferase" evidence="1">
    <location>
        <begin position="5"/>
        <end position="149"/>
    </location>
</feature>
<proteinExistence type="predicted"/>
<evidence type="ECO:0000313" key="3">
    <source>
        <dbReference type="Proteomes" id="UP000290244"/>
    </source>
</evidence>
<dbReference type="KEGG" id="lsd:EMK97_16115"/>